<keyword evidence="2" id="KW-1185">Reference proteome</keyword>
<comment type="caution">
    <text evidence="1">The sequence shown here is derived from an EMBL/GenBank/DDBJ whole genome shotgun (WGS) entry which is preliminary data.</text>
</comment>
<dbReference type="Pfam" id="PF03883">
    <property type="entry name" value="H2O2_YaaD"/>
    <property type="match status" value="1"/>
</dbReference>
<sequence length="251" mass="27241">MLFLLPPSETKRDGGDDGSSLDLASLSFPSLDRSRRRVAAALVRLSRDVDASMAALRLGPRLRSEVDRNRALRTSPTLSALQRYTGVAFDPIRASELSEDEASWAGAHLAIHSALFGIVGAADRIPAYRLSHDSRLPDLPLKAVWPRPISRALSDRGAIVDLRSEGYVELGPAPAGSAYVRVVSDDGGRRRALNHFNKKTKGVIVARLLAARPELSTVDDFVVWARAEGMMVEPEGTELVVVSESVLDLTH</sequence>
<name>A0ABP8DYJ4_9MICO</name>
<dbReference type="RefSeq" id="WP_344793608.1">
    <property type="nucleotide sequence ID" value="NZ_BAABAU010000001.1"/>
</dbReference>
<dbReference type="PANTHER" id="PTHR30283">
    <property type="entry name" value="PEROXIDE STRESS RESPONSE PROTEIN YAAA"/>
    <property type="match status" value="1"/>
</dbReference>
<gene>
    <name evidence="1" type="primary">yaaA</name>
    <name evidence="1" type="ORF">GCM10022256_06630</name>
</gene>
<accession>A0ABP8DYJ4</accession>
<dbReference type="EMBL" id="BAABAU010000001">
    <property type="protein sequence ID" value="GAA4265051.1"/>
    <property type="molecule type" value="Genomic_DNA"/>
</dbReference>
<dbReference type="Proteomes" id="UP001501594">
    <property type="component" value="Unassembled WGS sequence"/>
</dbReference>
<organism evidence="1 2">
    <name type="scientific">Frondihabitans peucedani</name>
    <dbReference type="NCBI Taxonomy" id="598626"/>
    <lineage>
        <taxon>Bacteria</taxon>
        <taxon>Bacillati</taxon>
        <taxon>Actinomycetota</taxon>
        <taxon>Actinomycetes</taxon>
        <taxon>Micrococcales</taxon>
        <taxon>Microbacteriaceae</taxon>
        <taxon>Frondihabitans</taxon>
    </lineage>
</organism>
<reference evidence="2" key="1">
    <citation type="journal article" date="2019" name="Int. J. Syst. Evol. Microbiol.">
        <title>The Global Catalogue of Microorganisms (GCM) 10K type strain sequencing project: providing services to taxonomists for standard genome sequencing and annotation.</title>
        <authorList>
            <consortium name="The Broad Institute Genomics Platform"/>
            <consortium name="The Broad Institute Genome Sequencing Center for Infectious Disease"/>
            <person name="Wu L."/>
            <person name="Ma J."/>
        </authorList>
    </citation>
    <scope>NUCLEOTIDE SEQUENCE [LARGE SCALE GENOMIC DNA]</scope>
    <source>
        <strain evidence="2">JCM 17442</strain>
    </source>
</reference>
<evidence type="ECO:0000313" key="1">
    <source>
        <dbReference type="EMBL" id="GAA4265051.1"/>
    </source>
</evidence>
<dbReference type="InterPro" id="IPR005583">
    <property type="entry name" value="YaaA"/>
</dbReference>
<dbReference type="PANTHER" id="PTHR30283:SF4">
    <property type="entry name" value="PEROXIDE STRESS RESISTANCE PROTEIN YAAA"/>
    <property type="match status" value="1"/>
</dbReference>
<protein>
    <submittedName>
        <fullName evidence="1">Peroxide stress protein YaaA</fullName>
    </submittedName>
</protein>
<proteinExistence type="predicted"/>
<evidence type="ECO:0000313" key="2">
    <source>
        <dbReference type="Proteomes" id="UP001501594"/>
    </source>
</evidence>